<accession>A0A5P0YT34</accession>
<dbReference type="CDD" id="cd11049">
    <property type="entry name" value="CYP170A1-like"/>
    <property type="match status" value="1"/>
</dbReference>
<evidence type="ECO:0000256" key="4">
    <source>
        <dbReference type="ARBA" id="ARBA00023002"/>
    </source>
</evidence>
<reference evidence="11 12" key="1">
    <citation type="submission" date="2019-10" db="EMBL/GenBank/DDBJ databases">
        <title>Streptomyces sp. nov., a novel actinobacterium isolated from alkaline environment.</title>
        <authorList>
            <person name="Golinska P."/>
        </authorList>
    </citation>
    <scope>NUCLEOTIDE SEQUENCE [LARGE SCALE GENOMIC DNA]</scope>
    <source>
        <strain evidence="11 12">OF1</strain>
    </source>
</reference>
<comment type="caution">
    <text evidence="11">The sequence shown here is derived from an EMBL/GenBank/DDBJ whole genome shotgun (WGS) entry which is preliminary data.</text>
</comment>
<comment type="similarity">
    <text evidence="1 8">Belongs to the cytochrome P450 family.</text>
</comment>
<evidence type="ECO:0000256" key="2">
    <source>
        <dbReference type="ARBA" id="ARBA00022617"/>
    </source>
</evidence>
<comment type="cofactor">
    <cofactor evidence="7">
        <name>heme</name>
        <dbReference type="ChEBI" id="CHEBI:30413"/>
    </cofactor>
</comment>
<name>A0A5P0YT34_9ACTN</name>
<dbReference type="GO" id="GO:0005506">
    <property type="term" value="F:iron ion binding"/>
    <property type="evidence" value="ECO:0007669"/>
    <property type="project" value="InterPro"/>
</dbReference>
<dbReference type="GO" id="GO:0020037">
    <property type="term" value="F:heme binding"/>
    <property type="evidence" value="ECO:0007669"/>
    <property type="project" value="InterPro"/>
</dbReference>
<dbReference type="InterPro" id="IPR036396">
    <property type="entry name" value="Cyt_P450_sf"/>
</dbReference>
<keyword evidence="3 7" id="KW-0479">Metal-binding</keyword>
<evidence type="ECO:0000256" key="8">
    <source>
        <dbReference type="RuleBase" id="RU000461"/>
    </source>
</evidence>
<protein>
    <submittedName>
        <fullName evidence="11">Cytochrome P450</fullName>
    </submittedName>
</protein>
<dbReference type="EMBL" id="VJYK02000101">
    <property type="protein sequence ID" value="MQS02592.1"/>
    <property type="molecule type" value="Genomic_DNA"/>
</dbReference>
<organism evidence="11 12">
    <name type="scientific">Streptomyces alkaliterrae</name>
    <dbReference type="NCBI Taxonomy" id="2213162"/>
    <lineage>
        <taxon>Bacteria</taxon>
        <taxon>Bacillati</taxon>
        <taxon>Actinomycetota</taxon>
        <taxon>Actinomycetes</taxon>
        <taxon>Kitasatosporales</taxon>
        <taxon>Streptomycetaceae</taxon>
        <taxon>Streptomyces</taxon>
    </lineage>
</organism>
<dbReference type="Pfam" id="PF00067">
    <property type="entry name" value="p450"/>
    <property type="match status" value="1"/>
</dbReference>
<keyword evidence="4 8" id="KW-0560">Oxidoreductase</keyword>
<dbReference type="PRINTS" id="PR00465">
    <property type="entry name" value="EP450IV"/>
</dbReference>
<dbReference type="Proteomes" id="UP000320857">
    <property type="component" value="Unassembled WGS sequence"/>
</dbReference>
<feature type="region of interest" description="Disordered" evidence="9">
    <location>
        <begin position="1"/>
        <end position="51"/>
    </location>
</feature>
<evidence type="ECO:0000313" key="13">
    <source>
        <dbReference type="Proteomes" id="UP000517765"/>
    </source>
</evidence>
<evidence type="ECO:0000256" key="3">
    <source>
        <dbReference type="ARBA" id="ARBA00022723"/>
    </source>
</evidence>
<evidence type="ECO:0000256" key="6">
    <source>
        <dbReference type="ARBA" id="ARBA00023033"/>
    </source>
</evidence>
<dbReference type="PANTHER" id="PTHR24291">
    <property type="entry name" value="CYTOCHROME P450 FAMILY 4"/>
    <property type="match status" value="1"/>
</dbReference>
<evidence type="ECO:0000313" key="12">
    <source>
        <dbReference type="Proteomes" id="UP000320857"/>
    </source>
</evidence>
<dbReference type="PANTHER" id="PTHR24291:SF50">
    <property type="entry name" value="BIFUNCTIONAL ALBAFLAVENONE MONOOXYGENASE_TERPENE SYNTHASE"/>
    <property type="match status" value="1"/>
</dbReference>
<evidence type="ECO:0000256" key="1">
    <source>
        <dbReference type="ARBA" id="ARBA00010617"/>
    </source>
</evidence>
<dbReference type="PRINTS" id="PR00385">
    <property type="entry name" value="P450"/>
</dbReference>
<gene>
    <name evidence="11" type="ORF">FNX44_012045</name>
    <name evidence="10" type="ORF">H3147_17670</name>
</gene>
<dbReference type="SUPFAM" id="SSF48264">
    <property type="entry name" value="Cytochrome P450"/>
    <property type="match status" value="1"/>
</dbReference>
<reference evidence="10" key="3">
    <citation type="journal article" name="Syst. Appl. Microbiol.">
        <title>Streptomyces alkaliterrae sp. nov., isolated from an alkaline soil, and emended descriptions of Streptomyces alkaliphilus, Streptomyces calidiresistens and Streptomyces durbertensis.</title>
        <authorList>
            <person name="Swiecimska M."/>
            <person name="Golinska P."/>
            <person name="Nouioui I."/>
            <person name="Wypij M."/>
            <person name="Rai M."/>
            <person name="Sangal V."/>
            <person name="Goodfellow M."/>
        </authorList>
    </citation>
    <scope>NUCLEOTIDE SEQUENCE</scope>
    <source>
        <strain evidence="10">OF8</strain>
    </source>
</reference>
<keyword evidence="6 8" id="KW-0503">Monooxygenase</keyword>
<keyword evidence="12" id="KW-1185">Reference proteome</keyword>
<sequence length="486" mass="54263">MAWAHRPGAATHHAEPGRPGHRAARHPREQRSTSLSVQSLAPQPSVPRAPGRLPLLGHVLRLWRDPLGFLSSLRDHGEIVRVDLGTMPMYVVTTPELVREVTVTQARSFEKGRFFDRLRPLAGNGLANSDGELHRRNRRLIQPMFHPTRIARYSAVMSANAAAMSDRWREGQEIELEEEMARYAVETLAETLFSTDIGRPAVEAVRTNLPIVLKNLLLRAASPKALDRLPIRANRDFDEAAANLRRVIDEVVATARSTGHGDSHNDLLALLLAAQDSETGESLTDVEVRDELSTLLFAGAETTAATLAWTLHELARHRDVEEQVVAEIRDVVGDRPVTIEDVPKLEAIRRVLDEVVRLHGVTMLMRRATAPVTLGGVDLPVGAEVAFSLYALHRDERTYRDAHRFDPDRWLPARRAEIPREAYVPFGAGNRKCIGDAFMWTEATIALATWLARWRFEPVPGHTPKETVSAVAHADRIPMTLTRRTP</sequence>
<feature type="compositionally biased region" description="Polar residues" evidence="9">
    <location>
        <begin position="32"/>
        <end position="42"/>
    </location>
</feature>
<evidence type="ECO:0000256" key="9">
    <source>
        <dbReference type="SAM" id="MobiDB-lite"/>
    </source>
</evidence>
<evidence type="ECO:0000313" key="11">
    <source>
        <dbReference type="EMBL" id="MQS02592.1"/>
    </source>
</evidence>
<proteinExistence type="inferred from homology"/>
<dbReference type="InterPro" id="IPR050196">
    <property type="entry name" value="Cytochrome_P450_Monoox"/>
</dbReference>
<keyword evidence="5 7" id="KW-0408">Iron</keyword>
<dbReference type="GO" id="GO:0016705">
    <property type="term" value="F:oxidoreductase activity, acting on paired donors, with incorporation or reduction of molecular oxygen"/>
    <property type="evidence" value="ECO:0007669"/>
    <property type="project" value="InterPro"/>
</dbReference>
<evidence type="ECO:0000313" key="10">
    <source>
        <dbReference type="EMBL" id="MBB1260640.1"/>
    </source>
</evidence>
<dbReference type="InterPro" id="IPR017972">
    <property type="entry name" value="Cyt_P450_CS"/>
</dbReference>
<dbReference type="InterPro" id="IPR002403">
    <property type="entry name" value="Cyt_P450_E_grp-IV"/>
</dbReference>
<dbReference type="GO" id="GO:0004497">
    <property type="term" value="F:monooxygenase activity"/>
    <property type="evidence" value="ECO:0007669"/>
    <property type="project" value="UniProtKB-KW"/>
</dbReference>
<dbReference type="PROSITE" id="PS00086">
    <property type="entry name" value="CYTOCHROME_P450"/>
    <property type="match status" value="1"/>
</dbReference>
<dbReference type="Proteomes" id="UP000517765">
    <property type="component" value="Unassembled WGS sequence"/>
</dbReference>
<evidence type="ECO:0000256" key="7">
    <source>
        <dbReference type="PIRSR" id="PIRSR602403-1"/>
    </source>
</evidence>
<feature type="binding site" description="axial binding residue" evidence="7">
    <location>
        <position position="433"/>
    </location>
    <ligand>
        <name>heme</name>
        <dbReference type="ChEBI" id="CHEBI:30413"/>
    </ligand>
    <ligandPart>
        <name>Fe</name>
        <dbReference type="ChEBI" id="CHEBI:18248"/>
    </ligandPart>
</feature>
<dbReference type="OrthoDB" id="4746309at2"/>
<reference evidence="13" key="2">
    <citation type="submission" date="2020-05" db="EMBL/GenBank/DDBJ databases">
        <title>Classification of alakaliphilic streptomycetes isolated from an alkaline soil next to Lonar Crater, India and a proposal for the recognition of Streptomyces alkaliterrae sp. nov.</title>
        <authorList>
            <person name="Golinska P."/>
        </authorList>
    </citation>
    <scope>NUCLEOTIDE SEQUENCE [LARGE SCALE GENOMIC DNA]</scope>
    <source>
        <strain evidence="13">OF8</strain>
    </source>
</reference>
<dbReference type="AlphaFoldDB" id="A0A5P0YT34"/>
<dbReference type="Gene3D" id="1.10.630.10">
    <property type="entry name" value="Cytochrome P450"/>
    <property type="match status" value="1"/>
</dbReference>
<dbReference type="InterPro" id="IPR001128">
    <property type="entry name" value="Cyt_P450"/>
</dbReference>
<dbReference type="EMBL" id="JABJXA010000109">
    <property type="protein sequence ID" value="MBB1260640.1"/>
    <property type="molecule type" value="Genomic_DNA"/>
</dbReference>
<evidence type="ECO:0000256" key="5">
    <source>
        <dbReference type="ARBA" id="ARBA00023004"/>
    </source>
</evidence>
<keyword evidence="2 7" id="KW-0349">Heme</keyword>